<comment type="caution">
    <text evidence="1">The sequence shown here is derived from an EMBL/GenBank/DDBJ whole genome shotgun (WGS) entry which is preliminary data.</text>
</comment>
<evidence type="ECO:0000313" key="2">
    <source>
        <dbReference type="Proteomes" id="UP000006462"/>
    </source>
</evidence>
<dbReference type="EMBL" id="ADFP01000122">
    <property type="protein sequence ID" value="EFB89719.1"/>
    <property type="molecule type" value="Genomic_DNA"/>
</dbReference>
<reference evidence="1 2" key="1">
    <citation type="submission" date="2009-12" db="EMBL/GenBank/DDBJ databases">
        <authorList>
            <person name="Shrivastava S."/>
            <person name="Madupu R."/>
            <person name="Durkin A.S."/>
            <person name="Torralba M."/>
            <person name="Methe B."/>
            <person name="Sutton G.G."/>
            <person name="Strausberg R.L."/>
            <person name="Nelson K.E."/>
        </authorList>
    </citation>
    <scope>NUCLEOTIDE SEQUENCE [LARGE SCALE GENOMIC DNA]</scope>
    <source>
        <strain evidence="1 2">W5455</strain>
    </source>
</reference>
<dbReference type="Proteomes" id="UP000006462">
    <property type="component" value="Unassembled WGS sequence"/>
</dbReference>
<evidence type="ECO:0000313" key="1">
    <source>
        <dbReference type="EMBL" id="EFB89719.1"/>
    </source>
</evidence>
<proteinExistence type="predicted"/>
<protein>
    <submittedName>
        <fullName evidence="1">Uncharacterized protein</fullName>
    </submittedName>
</protein>
<organism evidence="1 2">
    <name type="scientific">Pyramidobacter piscolens W5455</name>
    <dbReference type="NCBI Taxonomy" id="352165"/>
    <lineage>
        <taxon>Bacteria</taxon>
        <taxon>Thermotogati</taxon>
        <taxon>Synergistota</taxon>
        <taxon>Synergistia</taxon>
        <taxon>Synergistales</taxon>
        <taxon>Dethiosulfovibrionaceae</taxon>
        <taxon>Pyramidobacter</taxon>
    </lineage>
</organism>
<gene>
    <name evidence="1" type="ORF">HMPREF7215_1327</name>
</gene>
<keyword evidence="2" id="KW-1185">Reference proteome</keyword>
<name>A0ABM9ZSC9_9BACT</name>
<sequence length="48" mass="5377">MQNGRFQPVLPTRRRAVRSGEGTPCLFAFMKMNYMSGSAKSKLSTPLK</sequence>
<accession>A0ABM9ZSC9</accession>